<evidence type="ECO:0000313" key="1">
    <source>
        <dbReference type="EMBL" id="MDC0670823.1"/>
    </source>
</evidence>
<dbReference type="InterPro" id="IPR009776">
    <property type="entry name" value="Spore_0_M"/>
</dbReference>
<proteinExistence type="predicted"/>
<reference evidence="1 2" key="1">
    <citation type="submission" date="2022-11" db="EMBL/GenBank/DDBJ databases">
        <title>Minimal conservation of predation-associated metabolite biosynthetic gene clusters underscores biosynthetic potential of Myxococcota including descriptions for ten novel species: Archangium lansinium sp. nov., Myxococcus landrumus sp. nov., Nannocystis bai.</title>
        <authorList>
            <person name="Ahearne A."/>
            <person name="Stevens C."/>
            <person name="Dowd S."/>
        </authorList>
    </citation>
    <scope>NUCLEOTIDE SEQUENCE [LARGE SCALE GENOMIC DNA]</scope>
    <source>
        <strain evidence="1 2">NCELM</strain>
    </source>
</reference>
<evidence type="ECO:0000313" key="2">
    <source>
        <dbReference type="Proteomes" id="UP001217838"/>
    </source>
</evidence>
<protein>
    <submittedName>
        <fullName evidence="1">Sporulation protein</fullName>
    </submittedName>
</protein>
<keyword evidence="2" id="KW-1185">Reference proteome</keyword>
<dbReference type="RefSeq" id="WP_272000755.1">
    <property type="nucleotide sequence ID" value="NZ_JAQNDN010000013.1"/>
</dbReference>
<gene>
    <name evidence="1" type="ORF">POL58_23905</name>
</gene>
<organism evidence="1 2">
    <name type="scientific">Nannocystis radixulma</name>
    <dbReference type="NCBI Taxonomy" id="2995305"/>
    <lineage>
        <taxon>Bacteria</taxon>
        <taxon>Pseudomonadati</taxon>
        <taxon>Myxococcota</taxon>
        <taxon>Polyangia</taxon>
        <taxon>Nannocystales</taxon>
        <taxon>Nannocystaceae</taxon>
        <taxon>Nannocystis</taxon>
    </lineage>
</organism>
<comment type="caution">
    <text evidence="1">The sequence shown here is derived from an EMBL/GenBank/DDBJ whole genome shotgun (WGS) entry which is preliminary data.</text>
</comment>
<accession>A0ABT5BBJ7</accession>
<name>A0ABT5BBJ7_9BACT</name>
<dbReference type="Proteomes" id="UP001217838">
    <property type="component" value="Unassembled WGS sequence"/>
</dbReference>
<dbReference type="Pfam" id="PF07070">
    <property type="entry name" value="Spo0M"/>
    <property type="match status" value="1"/>
</dbReference>
<dbReference type="EMBL" id="JAQNDN010000013">
    <property type="protein sequence ID" value="MDC0670823.1"/>
    <property type="molecule type" value="Genomic_DNA"/>
</dbReference>
<sequence length="141" mass="14707">MELINRLKSAVGIGAPTITIEGVAGPVRAGAVLRGTVAVRGGSYEVPVHSVALHFDEQHLTHTLPSAAVRPDRVRRRHVASTELALDGPVLRPGQQIVREFALPLPPALAPSAGPLAYALVAEMSIAGLDPRAEVPLVVVA</sequence>